<organism evidence="1 2">
    <name type="scientific">Methylibium petroleiphilum (strain ATCC BAA-1232 / LMG 22953 / PM1)</name>
    <dbReference type="NCBI Taxonomy" id="420662"/>
    <lineage>
        <taxon>Bacteria</taxon>
        <taxon>Pseudomonadati</taxon>
        <taxon>Pseudomonadota</taxon>
        <taxon>Betaproteobacteria</taxon>
        <taxon>Burkholderiales</taxon>
        <taxon>Sphaerotilaceae</taxon>
        <taxon>Methylibium</taxon>
    </lineage>
</organism>
<sequence>MLETTASRYRYALERSLRNFPADKLPPAGQVAARFMLKAITYAGTRYYNSASRQHAQQTDLERLVLEDLTRRVAGDGARYLLEMSFDCLDPDDAELDALPVKAQLPRRAAAIADLIQAKTLWMPIDAARRCAPPLLSDLDDYCPY</sequence>
<gene>
    <name evidence="1" type="ordered locus">Mpe_B0206</name>
</gene>
<protein>
    <submittedName>
        <fullName evidence="1">Uncharacterized protein</fullName>
    </submittedName>
</protein>
<dbReference type="HOGENOM" id="CLU_1784632_0_0_4"/>
<evidence type="ECO:0000313" key="2">
    <source>
        <dbReference type="Proteomes" id="UP000000366"/>
    </source>
</evidence>
<dbReference type="AlphaFoldDB" id="A2SN42"/>
<accession>A2SN42</accession>
<name>A2SN42_METPP</name>
<dbReference type="EMBL" id="CP000556">
    <property type="protein sequence ID" value="ABM96981.1"/>
    <property type="molecule type" value="Genomic_DNA"/>
</dbReference>
<dbReference type="KEGG" id="mpt:Mpe_B0206"/>
<geneLocation type="plasmid" evidence="1 2">
    <name>RPME01</name>
</geneLocation>
<dbReference type="Proteomes" id="UP000000366">
    <property type="component" value="Plasmid RPME01"/>
</dbReference>
<keyword evidence="1" id="KW-0614">Plasmid</keyword>
<keyword evidence="2" id="KW-1185">Reference proteome</keyword>
<proteinExistence type="predicted"/>
<evidence type="ECO:0000313" key="1">
    <source>
        <dbReference type="EMBL" id="ABM96981.1"/>
    </source>
</evidence>
<reference evidence="1 2" key="1">
    <citation type="journal article" date="2007" name="J. Bacteriol.">
        <title>Whole-genome analysis of the methyl tert-butyl ether-degrading beta-proteobacterium Methylibium petroleiphilum PM1.</title>
        <authorList>
            <person name="Kane S.R."/>
            <person name="Chakicherla A.Y."/>
            <person name="Chain P.S.G."/>
            <person name="Schmidt R."/>
            <person name="Shin M.W."/>
            <person name="Legler T.C."/>
            <person name="Scow K.M."/>
            <person name="Larimer F.W."/>
            <person name="Lucas S.M."/>
            <person name="Richardson P.M."/>
            <person name="Hristova K.R."/>
        </authorList>
    </citation>
    <scope>NUCLEOTIDE SEQUENCE [LARGE SCALE GENOMIC DNA]</scope>
    <source>
        <strain evidence="2">ATCC BAA-1232 / LMG 22953 / PM1</strain>
        <plasmid evidence="1 2">RPME01</plasmid>
    </source>
</reference>
<dbReference type="RefSeq" id="WP_011831569.1">
    <property type="nucleotide sequence ID" value="NC_008826.1"/>
</dbReference>